<dbReference type="PANTHER" id="PTHR47534:SF3">
    <property type="entry name" value="ALCOHOL DEHYDROGENASE-LIKE C-TERMINAL DOMAIN-CONTAINING PROTEIN"/>
    <property type="match status" value="1"/>
</dbReference>
<dbReference type="AlphaFoldDB" id="A0A1E4TWT1"/>
<dbReference type="OrthoDB" id="2898509at2759"/>
<gene>
    <name evidence="2" type="ORF">PACTADRAFT_49580</name>
</gene>
<dbReference type="STRING" id="669874.A0A1E4TWT1"/>
<accession>A0A1E4TWT1</accession>
<evidence type="ECO:0000313" key="2">
    <source>
        <dbReference type="EMBL" id="ODV96184.1"/>
    </source>
</evidence>
<dbReference type="SUPFAM" id="SSF51735">
    <property type="entry name" value="NAD(P)-binding Rossmann-fold domains"/>
    <property type="match status" value="1"/>
</dbReference>
<evidence type="ECO:0000256" key="1">
    <source>
        <dbReference type="ARBA" id="ARBA00023002"/>
    </source>
</evidence>
<name>A0A1E4TWT1_PACTA</name>
<dbReference type="InterPro" id="IPR052228">
    <property type="entry name" value="Sec_Metab_Biosynth_Oxidored"/>
</dbReference>
<sequence>MSTAGKIPLKHIVQINVEKAASLPEKCVGVFIGGTSGIGEHSAYAYAKYIKSPTIYLVGRNEIAATNIIEKLKTINNNKDAKYEFIKTDVSLIKEDNKLLKQILEKEEKVNTLVLTTGFLSFNGRTENSEGIDVKLGAHYYGRMRVIDGLIPLLKKSAERGEPSRAISVLEPGNERIEYPNDLDLKEPRHYSLRSAKDHACTMNSYAIERFARLYPDSTFVHMFPGFVATNAARDLPWYLKSATDLIAKSLGRNPADVGERVIYAGLTGEEFKPCGKGLLVSDDLKLLSPKIDLTEKEQERIWNHTLDVFKQASGKN</sequence>
<proteinExistence type="predicted"/>
<dbReference type="InterPro" id="IPR002347">
    <property type="entry name" value="SDR_fam"/>
</dbReference>
<dbReference type="Proteomes" id="UP000094236">
    <property type="component" value="Unassembled WGS sequence"/>
</dbReference>
<organism evidence="2 3">
    <name type="scientific">Pachysolen tannophilus NRRL Y-2460</name>
    <dbReference type="NCBI Taxonomy" id="669874"/>
    <lineage>
        <taxon>Eukaryota</taxon>
        <taxon>Fungi</taxon>
        <taxon>Dikarya</taxon>
        <taxon>Ascomycota</taxon>
        <taxon>Saccharomycotina</taxon>
        <taxon>Pichiomycetes</taxon>
        <taxon>Pachysolenaceae</taxon>
        <taxon>Pachysolen</taxon>
    </lineage>
</organism>
<protein>
    <recommendedName>
        <fullName evidence="4">Ketoreductase (KR) domain-containing protein</fullName>
    </recommendedName>
</protein>
<keyword evidence="3" id="KW-1185">Reference proteome</keyword>
<dbReference type="EMBL" id="KV454013">
    <property type="protein sequence ID" value="ODV96184.1"/>
    <property type="molecule type" value="Genomic_DNA"/>
</dbReference>
<evidence type="ECO:0000313" key="3">
    <source>
        <dbReference type="Proteomes" id="UP000094236"/>
    </source>
</evidence>
<dbReference type="PANTHER" id="PTHR47534">
    <property type="entry name" value="YALI0E05731P"/>
    <property type="match status" value="1"/>
</dbReference>
<dbReference type="InterPro" id="IPR036291">
    <property type="entry name" value="NAD(P)-bd_dom_sf"/>
</dbReference>
<dbReference type="GO" id="GO:0016491">
    <property type="term" value="F:oxidoreductase activity"/>
    <property type="evidence" value="ECO:0007669"/>
    <property type="project" value="UniProtKB-KW"/>
</dbReference>
<evidence type="ECO:0008006" key="4">
    <source>
        <dbReference type="Google" id="ProtNLM"/>
    </source>
</evidence>
<keyword evidence="1" id="KW-0560">Oxidoreductase</keyword>
<dbReference type="Pfam" id="PF00106">
    <property type="entry name" value="adh_short"/>
    <property type="match status" value="1"/>
</dbReference>
<dbReference type="Gene3D" id="3.40.50.720">
    <property type="entry name" value="NAD(P)-binding Rossmann-like Domain"/>
    <property type="match status" value="1"/>
</dbReference>
<reference evidence="3" key="1">
    <citation type="submission" date="2016-05" db="EMBL/GenBank/DDBJ databases">
        <title>Comparative genomics of biotechnologically important yeasts.</title>
        <authorList>
            <consortium name="DOE Joint Genome Institute"/>
            <person name="Riley R."/>
            <person name="Haridas S."/>
            <person name="Wolfe K.H."/>
            <person name="Lopes M.R."/>
            <person name="Hittinger C.T."/>
            <person name="Goker M."/>
            <person name="Salamov A."/>
            <person name="Wisecaver J."/>
            <person name="Long T.M."/>
            <person name="Aerts A.L."/>
            <person name="Barry K."/>
            <person name="Choi C."/>
            <person name="Clum A."/>
            <person name="Coughlan A.Y."/>
            <person name="Deshpande S."/>
            <person name="Douglass A.P."/>
            <person name="Hanson S.J."/>
            <person name="Klenk H.-P."/>
            <person name="Labutti K."/>
            <person name="Lapidus A."/>
            <person name="Lindquist E."/>
            <person name="Lipzen A."/>
            <person name="Meier-Kolthoff J.P."/>
            <person name="Ohm R.A."/>
            <person name="Otillar R.P."/>
            <person name="Pangilinan J."/>
            <person name="Peng Y."/>
            <person name="Rokas A."/>
            <person name="Rosa C.A."/>
            <person name="Scheuner C."/>
            <person name="Sibirny A.A."/>
            <person name="Slot J.C."/>
            <person name="Stielow J.B."/>
            <person name="Sun H."/>
            <person name="Kurtzman C.P."/>
            <person name="Blackwell M."/>
            <person name="Grigoriev I.V."/>
            <person name="Jeffries T.W."/>
        </authorList>
    </citation>
    <scope>NUCLEOTIDE SEQUENCE [LARGE SCALE GENOMIC DNA]</scope>
    <source>
        <strain evidence="3">NRRL Y-2460</strain>
    </source>
</reference>